<keyword evidence="1" id="KW-0812">Transmembrane</keyword>
<accession>A0A0L8HD74</accession>
<gene>
    <name evidence="2" type="ORF">OCBIM_22017167mg</name>
</gene>
<evidence type="ECO:0000313" key="2">
    <source>
        <dbReference type="EMBL" id="KOF87256.1"/>
    </source>
</evidence>
<feature type="transmembrane region" description="Helical" evidence="1">
    <location>
        <begin position="20"/>
        <end position="41"/>
    </location>
</feature>
<keyword evidence="1" id="KW-0472">Membrane</keyword>
<proteinExistence type="predicted"/>
<organism evidence="2">
    <name type="scientific">Octopus bimaculoides</name>
    <name type="common">California two-spotted octopus</name>
    <dbReference type="NCBI Taxonomy" id="37653"/>
    <lineage>
        <taxon>Eukaryota</taxon>
        <taxon>Metazoa</taxon>
        <taxon>Spiralia</taxon>
        <taxon>Lophotrochozoa</taxon>
        <taxon>Mollusca</taxon>
        <taxon>Cephalopoda</taxon>
        <taxon>Coleoidea</taxon>
        <taxon>Octopodiformes</taxon>
        <taxon>Octopoda</taxon>
        <taxon>Incirrata</taxon>
        <taxon>Octopodidae</taxon>
        <taxon>Octopus</taxon>
    </lineage>
</organism>
<reference evidence="2" key="1">
    <citation type="submission" date="2015-07" db="EMBL/GenBank/DDBJ databases">
        <title>MeaNS - Measles Nucleotide Surveillance Program.</title>
        <authorList>
            <person name="Tran T."/>
            <person name="Druce J."/>
        </authorList>
    </citation>
    <scope>NUCLEOTIDE SEQUENCE</scope>
    <source>
        <strain evidence="2">UCB-OBI-ISO-001</strain>
        <tissue evidence="2">Gonad</tissue>
    </source>
</reference>
<keyword evidence="1" id="KW-1133">Transmembrane helix</keyword>
<sequence>MSIFLTTLLLSFNKIYKTVVTISYVIFACCLLLFFVFFFFYQINTYRTY</sequence>
<evidence type="ECO:0000256" key="1">
    <source>
        <dbReference type="SAM" id="Phobius"/>
    </source>
</evidence>
<name>A0A0L8HD74_OCTBM</name>
<dbReference type="EMBL" id="KQ418459">
    <property type="protein sequence ID" value="KOF87256.1"/>
    <property type="molecule type" value="Genomic_DNA"/>
</dbReference>
<dbReference type="AlphaFoldDB" id="A0A0L8HD74"/>
<protein>
    <submittedName>
        <fullName evidence="2">Uncharacterized protein</fullName>
    </submittedName>
</protein>